<dbReference type="EMBL" id="JBHSML010000003">
    <property type="protein sequence ID" value="MFC5515335.1"/>
    <property type="molecule type" value="Genomic_DNA"/>
</dbReference>
<dbReference type="RefSeq" id="WP_380223597.1">
    <property type="nucleotide sequence ID" value="NZ_JBHSML010000003.1"/>
</dbReference>
<reference evidence="4" key="1">
    <citation type="journal article" date="2019" name="Int. J. Syst. Evol. Microbiol.">
        <title>The Global Catalogue of Microorganisms (GCM) 10K type strain sequencing project: providing services to taxonomists for standard genome sequencing and annotation.</title>
        <authorList>
            <consortium name="The Broad Institute Genomics Platform"/>
            <consortium name="The Broad Institute Genome Sequencing Center for Infectious Disease"/>
            <person name="Wu L."/>
            <person name="Ma J."/>
        </authorList>
    </citation>
    <scope>NUCLEOTIDE SEQUENCE [LARGE SCALE GENOMIC DNA]</scope>
    <source>
        <strain evidence="4">KACC 12633</strain>
    </source>
</reference>
<dbReference type="SUPFAM" id="SSF51126">
    <property type="entry name" value="Pectin lyase-like"/>
    <property type="match status" value="1"/>
</dbReference>
<dbReference type="Pfam" id="PF03797">
    <property type="entry name" value="Autotransporter"/>
    <property type="match status" value="1"/>
</dbReference>
<evidence type="ECO:0000313" key="4">
    <source>
        <dbReference type="Proteomes" id="UP001596150"/>
    </source>
</evidence>
<protein>
    <submittedName>
        <fullName evidence="3">Autotransporter domain-containing protein</fullName>
    </submittedName>
</protein>
<dbReference type="InterPro" id="IPR006311">
    <property type="entry name" value="TAT_signal"/>
</dbReference>
<evidence type="ECO:0000313" key="3">
    <source>
        <dbReference type="EMBL" id="MFC5515335.1"/>
    </source>
</evidence>
<dbReference type="InterPro" id="IPR005546">
    <property type="entry name" value="Autotransporte_beta"/>
</dbReference>
<name>A0ABW0PSD6_9HYPH</name>
<feature type="region of interest" description="Disordered" evidence="1">
    <location>
        <begin position="1"/>
        <end position="27"/>
    </location>
</feature>
<organism evidence="3 4">
    <name type="scientific">Kaistia terrae</name>
    <dbReference type="NCBI Taxonomy" id="537017"/>
    <lineage>
        <taxon>Bacteria</taxon>
        <taxon>Pseudomonadati</taxon>
        <taxon>Pseudomonadota</taxon>
        <taxon>Alphaproteobacteria</taxon>
        <taxon>Hyphomicrobiales</taxon>
        <taxon>Kaistiaceae</taxon>
        <taxon>Kaistia</taxon>
    </lineage>
</organism>
<evidence type="ECO:0000259" key="2">
    <source>
        <dbReference type="PROSITE" id="PS51208"/>
    </source>
</evidence>
<dbReference type="PROSITE" id="PS51318">
    <property type="entry name" value="TAT"/>
    <property type="match status" value="1"/>
</dbReference>
<dbReference type="PROSITE" id="PS51208">
    <property type="entry name" value="AUTOTRANSPORTER"/>
    <property type="match status" value="1"/>
</dbReference>
<dbReference type="Proteomes" id="UP001596150">
    <property type="component" value="Unassembled WGS sequence"/>
</dbReference>
<sequence length="719" mass="73594">MAQSTNRPIQHRPISMRVSSKGLRQDGRLTRHRRSLLTGAAVLPAAALCLLMAGTAARAENIQWIGQGDWSDAENWQVLPNGAHVLPGENDNVFIYTRGPNVNAADAFTRQLTISGANSSLTVSPGGTLTTTYGAYLGRGTNTVGKATVSGAGAVWNADTIFFGADGGSGTVTVSDGGKINGGIDLSAAGSLLTVTGAGSEVNSDFIRLFRGKTVVSDGASLSSSHIFSVQGNANLFVGGGTADAADAKAPGFIAMSGGSISMAGAGTINFNHTDQTRKYVFAPALSGGGTLEFINGATVLTANSSAFTGTTNVREKGTLVVKGSLAGSDVNVWGVLAGNGAVKSATIKGNGKIEPGNSIGTLHISGDLTMEAESDYTVEINGSASDLIDVGGSATILSSTFEIQRYDTAQSPVLPGTTYTILKTVGGLTVQSPTVAVADFPFLNFTLSEDGFNGYLTTSRSSERFAELASTPNEIAVANVLDGIGSGTAWEQVVGASEAQARSAFTSLGGASFHASALSVLSNQSHFLRDAVINRLAGANAGQLQAIDGLSATNDPATVTASDPAYAMWGQVLGSWGAFDGSSNATRVTDSIGGLVTGVDVSVAETWRFGIAGGYSHSSFEATDIAASGSSDSYHVALYGGWQSDGWAVRGGAAYSWNDIDTSRQVQVVGIGDVQDGGYDLGTTQVFAEGAYKFGYGTSTFEPFANLAYVLVDGDVSE</sequence>
<dbReference type="InterPro" id="IPR006315">
    <property type="entry name" value="OM_autotransptr_brl_dom"/>
</dbReference>
<dbReference type="NCBIfam" id="TIGR01414">
    <property type="entry name" value="autotrans_barl"/>
    <property type="match status" value="1"/>
</dbReference>
<gene>
    <name evidence="3" type="ORF">ACFPP9_06095</name>
</gene>
<feature type="non-terminal residue" evidence="3">
    <location>
        <position position="719"/>
    </location>
</feature>
<evidence type="ECO:0000256" key="1">
    <source>
        <dbReference type="SAM" id="MobiDB-lite"/>
    </source>
</evidence>
<proteinExistence type="predicted"/>
<dbReference type="Gene3D" id="2.40.128.130">
    <property type="entry name" value="Autotransporter beta-domain"/>
    <property type="match status" value="1"/>
</dbReference>
<dbReference type="InterPro" id="IPR011050">
    <property type="entry name" value="Pectin_lyase_fold/virulence"/>
</dbReference>
<dbReference type="SUPFAM" id="SSF103515">
    <property type="entry name" value="Autotransporter"/>
    <property type="match status" value="1"/>
</dbReference>
<dbReference type="NCBIfam" id="TIGR04393">
    <property type="entry name" value="rpt_T5SS_PEPC"/>
    <property type="match status" value="1"/>
</dbReference>
<accession>A0ABW0PSD6</accession>
<dbReference type="InterPro" id="IPR030895">
    <property type="entry name" value="T5SS_PEPC_rpt"/>
</dbReference>
<keyword evidence="4" id="KW-1185">Reference proteome</keyword>
<feature type="domain" description="Autotransporter" evidence="2">
    <location>
        <begin position="562"/>
        <end position="719"/>
    </location>
</feature>
<comment type="caution">
    <text evidence="3">The sequence shown here is derived from an EMBL/GenBank/DDBJ whole genome shotgun (WGS) entry which is preliminary data.</text>
</comment>
<dbReference type="InterPro" id="IPR036709">
    <property type="entry name" value="Autotransporte_beta_dom_sf"/>
</dbReference>